<name>A0A934K4G5_9BACT</name>
<dbReference type="PANTHER" id="PTHR11669">
    <property type="entry name" value="REPLICATION FACTOR C / DNA POLYMERASE III GAMMA-TAU SUBUNIT"/>
    <property type="match status" value="1"/>
</dbReference>
<dbReference type="PANTHER" id="PTHR11669:SF8">
    <property type="entry name" value="DNA POLYMERASE III SUBUNIT DELTA"/>
    <property type="match status" value="1"/>
</dbReference>
<accession>A0A934K4G5</accession>
<dbReference type="InterPro" id="IPR027417">
    <property type="entry name" value="P-loop_NTPase"/>
</dbReference>
<protein>
    <submittedName>
        <fullName evidence="1">AAA family ATPase</fullName>
    </submittedName>
</protein>
<dbReference type="AlphaFoldDB" id="A0A934K4G5"/>
<organism evidence="1 2">
    <name type="scientific">Candidatus Aeolococcus gillhamiae</name>
    <dbReference type="NCBI Taxonomy" id="3127015"/>
    <lineage>
        <taxon>Bacteria</taxon>
        <taxon>Bacillati</taxon>
        <taxon>Candidatus Dormiibacterota</taxon>
        <taxon>Candidatus Dormibacteria</taxon>
        <taxon>Candidatus Aeolococcales</taxon>
        <taxon>Candidatus Aeolococcaceae</taxon>
        <taxon>Candidatus Aeolococcus</taxon>
    </lineage>
</organism>
<dbReference type="RefSeq" id="WP_337312509.1">
    <property type="nucleotide sequence ID" value="NZ_JAEKNS010000116.1"/>
</dbReference>
<dbReference type="SUPFAM" id="SSF52540">
    <property type="entry name" value="P-loop containing nucleoside triphosphate hydrolases"/>
    <property type="match status" value="1"/>
</dbReference>
<feature type="non-terminal residue" evidence="1">
    <location>
        <position position="202"/>
    </location>
</feature>
<sequence length="202" mass="20848">MAAPSTLIGHEDLLGWLEAARVDGALPHALLLSGPSGVGKTAVALHLADAVLEGAAWPGGLIAHPDLWLEDTDGERIGIDRIRAGARAEAGPSLQDAMSLRTYAGGMRVAIVARAERLTEQAADALLKTLEEPPPGTVIVLCAANPEALPATILSRAQHVSLATVPVTRIVAWLEAATIEPRLARLAAGLSGGRPGRASRLA</sequence>
<dbReference type="Pfam" id="PF13177">
    <property type="entry name" value="DNA_pol3_delta2"/>
    <property type="match status" value="1"/>
</dbReference>
<dbReference type="Gene3D" id="3.40.50.300">
    <property type="entry name" value="P-loop containing nucleotide triphosphate hydrolases"/>
    <property type="match status" value="1"/>
</dbReference>
<evidence type="ECO:0000313" key="2">
    <source>
        <dbReference type="Proteomes" id="UP000606991"/>
    </source>
</evidence>
<dbReference type="GO" id="GO:0006261">
    <property type="term" value="P:DNA-templated DNA replication"/>
    <property type="evidence" value="ECO:0007669"/>
    <property type="project" value="TreeGrafter"/>
</dbReference>
<proteinExistence type="predicted"/>
<evidence type="ECO:0000313" key="1">
    <source>
        <dbReference type="EMBL" id="MBJ7595418.1"/>
    </source>
</evidence>
<dbReference type="InterPro" id="IPR050238">
    <property type="entry name" value="DNA_Rep/Repair_Clamp_Loader"/>
</dbReference>
<dbReference type="Proteomes" id="UP000606991">
    <property type="component" value="Unassembled WGS sequence"/>
</dbReference>
<comment type="caution">
    <text evidence="1">The sequence shown here is derived from an EMBL/GenBank/DDBJ whole genome shotgun (WGS) entry which is preliminary data.</text>
</comment>
<reference evidence="1 2" key="1">
    <citation type="submission" date="2020-10" db="EMBL/GenBank/DDBJ databases">
        <title>Ca. Dormibacterota MAGs.</title>
        <authorList>
            <person name="Montgomery K."/>
        </authorList>
    </citation>
    <scope>NUCLEOTIDE SEQUENCE [LARGE SCALE GENOMIC DNA]</scope>
    <source>
        <strain evidence="1">SC8812_S17_18</strain>
    </source>
</reference>
<dbReference type="EMBL" id="JAEKNS010000116">
    <property type="protein sequence ID" value="MBJ7595418.1"/>
    <property type="molecule type" value="Genomic_DNA"/>
</dbReference>
<gene>
    <name evidence="1" type="ORF">JF886_11275</name>
</gene>